<dbReference type="Proteomes" id="UP000585970">
    <property type="component" value="Unassembled WGS sequence"/>
</dbReference>
<sequence length="57" mass="6412">MQETRVVVSYMAHAIGKAVSHWVVNIIRKANMVKTIIQLWGDYSTALDVVSIAFEYG</sequence>
<evidence type="ECO:0000313" key="1">
    <source>
        <dbReference type="EMBL" id="MBB4076025.1"/>
    </source>
</evidence>
<keyword evidence="2" id="KW-1185">Reference proteome</keyword>
<dbReference type="AlphaFoldDB" id="A0A840DWY0"/>
<comment type="caution">
    <text evidence="1">The sequence shown here is derived from an EMBL/GenBank/DDBJ whole genome shotgun (WGS) entry which is preliminary data.</text>
</comment>
<reference evidence="1 2" key="1">
    <citation type="submission" date="2020-08" db="EMBL/GenBank/DDBJ databases">
        <title>Genomic Encyclopedia of Type Strains, Phase IV (KMG-IV): sequencing the most valuable type-strain genomes for metagenomic binning, comparative biology and taxonomic classification.</title>
        <authorList>
            <person name="Goeker M."/>
        </authorList>
    </citation>
    <scope>NUCLEOTIDE SEQUENCE [LARGE SCALE GENOMIC DNA]</scope>
    <source>
        <strain evidence="1 2">DSM 100694</strain>
    </source>
</reference>
<gene>
    <name evidence="1" type="ORF">GGR08_000306</name>
</gene>
<accession>A0A840DWY0</accession>
<organism evidence="1 2">
    <name type="scientific">Bartonella fuyuanensis</name>
    <dbReference type="NCBI Taxonomy" id="1460968"/>
    <lineage>
        <taxon>Bacteria</taxon>
        <taxon>Pseudomonadati</taxon>
        <taxon>Pseudomonadota</taxon>
        <taxon>Alphaproteobacteria</taxon>
        <taxon>Hyphomicrobiales</taxon>
        <taxon>Bartonellaceae</taxon>
        <taxon>Bartonella</taxon>
    </lineage>
</organism>
<dbReference type="EMBL" id="JACIFE010000001">
    <property type="protein sequence ID" value="MBB4076025.1"/>
    <property type="molecule type" value="Genomic_DNA"/>
</dbReference>
<evidence type="ECO:0000313" key="2">
    <source>
        <dbReference type="Proteomes" id="UP000585970"/>
    </source>
</evidence>
<proteinExistence type="predicted"/>
<name>A0A840DWY0_9HYPH</name>
<protein>
    <submittedName>
        <fullName evidence="1">Uncharacterized protein</fullName>
    </submittedName>
</protein>